<name>A0ABM9Q521_9ENTR</name>
<organism evidence="1 2">
    <name type="scientific">Cronobacter dublinensis 1210</name>
    <dbReference type="NCBI Taxonomy" id="1208656"/>
    <lineage>
        <taxon>Bacteria</taxon>
        <taxon>Pseudomonadati</taxon>
        <taxon>Pseudomonadota</taxon>
        <taxon>Gammaproteobacteria</taxon>
        <taxon>Enterobacterales</taxon>
        <taxon>Enterobacteriaceae</taxon>
        <taxon>Cronobacter</taxon>
    </lineage>
</organism>
<protein>
    <submittedName>
        <fullName evidence="1">Uncharacterized protein</fullName>
    </submittedName>
</protein>
<dbReference type="Proteomes" id="UP000009342">
    <property type="component" value="Unassembled WGS sequence"/>
</dbReference>
<dbReference type="EMBL" id="CAKZ01000060">
    <property type="protein sequence ID" value="CCJ80517.1"/>
    <property type="molecule type" value="Genomic_DNA"/>
</dbReference>
<comment type="caution">
    <text evidence="1">The sequence shown here is derived from an EMBL/GenBank/DDBJ whole genome shotgun (WGS) entry which is preliminary data.</text>
</comment>
<accession>A0ABM9Q521</accession>
<proteinExistence type="predicted"/>
<keyword evidence="2" id="KW-1185">Reference proteome</keyword>
<evidence type="ECO:0000313" key="2">
    <source>
        <dbReference type="Proteomes" id="UP000009342"/>
    </source>
</evidence>
<evidence type="ECO:0000313" key="1">
    <source>
        <dbReference type="EMBL" id="CCJ80517.1"/>
    </source>
</evidence>
<reference evidence="2" key="1">
    <citation type="journal article" date="2012" name="PLoS ONE">
        <title>Comparative analysis of genome sequences covering the seven cronobacter species.</title>
        <authorList>
            <person name="Joseph S."/>
            <person name="Desai P."/>
            <person name="Ji Y."/>
            <person name="Cummings C.A."/>
            <person name="Shih R."/>
            <person name="Degoricija L."/>
            <person name="Rico A."/>
            <person name="Brzoska P."/>
            <person name="Hamby S.E."/>
            <person name="Masood N."/>
            <person name="Hariri S."/>
            <person name="Sonbol H."/>
            <person name="Chuzhanova N."/>
            <person name="McClelland M."/>
            <person name="Furtado M.R."/>
            <person name="Forsythe S.J."/>
        </authorList>
    </citation>
    <scope>NUCLEOTIDE SEQUENCE [LARGE SCALE GENOMIC DNA]</scope>
    <source>
        <strain evidence="2">1210</strain>
    </source>
</reference>
<sequence>MNALNFIFAQRGITRLQIHNKNKIPLLNTHTKYIPFFILND</sequence>
<gene>
    <name evidence="1" type="ORF">BN134_1230</name>
</gene>